<reference evidence="1 2" key="1">
    <citation type="journal article" date="2022" name="bioRxiv">
        <title>The genome of the oomycete Peronosclerospora sorghi, a cosmopolitan pathogen of maize and sorghum, is inflated with dispersed pseudogenes.</title>
        <authorList>
            <person name="Fletcher K."/>
            <person name="Martin F."/>
            <person name="Isakeit T."/>
            <person name="Cavanaugh K."/>
            <person name="Magill C."/>
            <person name="Michelmore R."/>
        </authorList>
    </citation>
    <scope>NUCLEOTIDE SEQUENCE [LARGE SCALE GENOMIC DNA]</scope>
    <source>
        <strain evidence="1">P6</strain>
    </source>
</reference>
<gene>
    <name evidence="1" type="ORF">PsorP6_010253</name>
</gene>
<comment type="caution">
    <text evidence="1">The sequence shown here is derived from an EMBL/GenBank/DDBJ whole genome shotgun (WGS) entry which is preliminary data.</text>
</comment>
<organism evidence="1 2">
    <name type="scientific">Peronosclerospora sorghi</name>
    <dbReference type="NCBI Taxonomy" id="230839"/>
    <lineage>
        <taxon>Eukaryota</taxon>
        <taxon>Sar</taxon>
        <taxon>Stramenopiles</taxon>
        <taxon>Oomycota</taxon>
        <taxon>Peronosporomycetes</taxon>
        <taxon>Peronosporales</taxon>
        <taxon>Peronosporaceae</taxon>
        <taxon>Peronosclerospora</taxon>
    </lineage>
</organism>
<proteinExistence type="predicted"/>
<accession>A0ACC0VTL9</accession>
<dbReference type="Proteomes" id="UP001163321">
    <property type="component" value="Chromosome 6"/>
</dbReference>
<sequence>MSRESTGAYWGVSGRALLHSQVADDMEISNRRHSTVESSLHPSSPSNPLGWDFPREVPLNPPWADSLTGTSPSFYPPYDHSPRHELEHTLAPRRPLHLSQLVTDDSTHETADKSLQPVTQRCGAPWIGIGQPHVELTAARRSEIIKCMNNSVERVVASMQPEDETTCQWKFKFATNDLAYFVDDTSVRSDQTRFACMSYTHATVDELVGLFVPREDAVMLRNHKVVFSNVLNSKLLLTLHPPTLEHPLDSMYVRYTSFKTSGLVPNRELYVVVATNMMRQADGSTIGYCLWDSIDDYEIMSARRTTGFELTTCFRSGFFFHHPGRLETSGHATRHQGPTKIVYMVGMDGGGPWGSSRLVMEKHGTVVARLCSYFRRKYLDPSMFVTKMQWQAKSDARRCKECTKSFTIFSTRVHCHACGHLVCKRCVSKEWVKLHAIGLVSVLVCFACLRKAGLPAPMSVHKRRARWRQTQWDTPTSTFPRRQPICVSYTQVSVDQDMASTRARAPRKAALL</sequence>
<name>A0ACC0VTL9_9STRA</name>
<evidence type="ECO:0000313" key="2">
    <source>
        <dbReference type="Proteomes" id="UP001163321"/>
    </source>
</evidence>
<evidence type="ECO:0000313" key="1">
    <source>
        <dbReference type="EMBL" id="KAI9909848.1"/>
    </source>
</evidence>
<protein>
    <submittedName>
        <fullName evidence="1">Uncharacterized protein</fullName>
    </submittedName>
</protein>
<keyword evidence="2" id="KW-1185">Reference proteome</keyword>
<dbReference type="EMBL" id="CM047585">
    <property type="protein sequence ID" value="KAI9909848.1"/>
    <property type="molecule type" value="Genomic_DNA"/>
</dbReference>